<dbReference type="KEGG" id="eiv:EIN_005670"/>
<evidence type="ECO:0000313" key="3">
    <source>
        <dbReference type="Proteomes" id="UP000014680"/>
    </source>
</evidence>
<dbReference type="Proteomes" id="UP000014680">
    <property type="component" value="Unassembled WGS sequence"/>
</dbReference>
<dbReference type="OMA" id="NVEMEAV"/>
<feature type="region of interest" description="Disordered" evidence="1">
    <location>
        <begin position="130"/>
        <end position="152"/>
    </location>
</feature>
<proteinExistence type="predicted"/>
<accession>A0A0A1UCV3</accession>
<reference evidence="2 3" key="1">
    <citation type="submission" date="2012-10" db="EMBL/GenBank/DDBJ databases">
        <authorList>
            <person name="Zafar N."/>
            <person name="Inman J."/>
            <person name="Hall N."/>
            <person name="Lorenzi H."/>
            <person name="Caler E."/>
        </authorList>
    </citation>
    <scope>NUCLEOTIDE SEQUENCE [LARGE SCALE GENOMIC DNA]</scope>
    <source>
        <strain evidence="2 3">IP1</strain>
    </source>
</reference>
<organism evidence="2 3">
    <name type="scientific">Entamoeba invadens IP1</name>
    <dbReference type="NCBI Taxonomy" id="370355"/>
    <lineage>
        <taxon>Eukaryota</taxon>
        <taxon>Amoebozoa</taxon>
        <taxon>Evosea</taxon>
        <taxon>Archamoebae</taxon>
        <taxon>Mastigamoebida</taxon>
        <taxon>Entamoebidae</taxon>
        <taxon>Entamoeba</taxon>
    </lineage>
</organism>
<name>A0A0A1UCV3_ENTIV</name>
<gene>
    <name evidence="2" type="ORF">EIN_005670</name>
</gene>
<protein>
    <submittedName>
        <fullName evidence="2">Uncharacterized protein</fullName>
    </submittedName>
</protein>
<dbReference type="EMBL" id="KB206272">
    <property type="protein sequence ID" value="ELP93666.1"/>
    <property type="molecule type" value="Genomic_DNA"/>
</dbReference>
<dbReference type="GeneID" id="14892663"/>
<dbReference type="AlphaFoldDB" id="A0A0A1UCV3"/>
<evidence type="ECO:0000313" key="2">
    <source>
        <dbReference type="EMBL" id="ELP93666.1"/>
    </source>
</evidence>
<evidence type="ECO:0000256" key="1">
    <source>
        <dbReference type="SAM" id="MobiDB-lite"/>
    </source>
</evidence>
<dbReference type="RefSeq" id="XP_004260437.1">
    <property type="nucleotide sequence ID" value="XM_004260389.1"/>
</dbReference>
<dbReference type="VEuPathDB" id="AmoebaDB:EIN_005670"/>
<keyword evidence="3" id="KW-1185">Reference proteome</keyword>
<sequence>MNYNRLKEVNTFNTTVFVEFETKEEMEKFLAAKLKFGENEIVAKPRSEKSKNKSNNKKKPDHINLKLVISDKTINKDFKNAVKNNQILRDNVVKYFVERSASERNLCTAVPTKTEEKVATEKVEEQKPVEMVEEKADEKKEEKAEEKTEKVQTTKNAFLALKKNEDLEKVKEALAGLKFHGMGVVVQECTEEDSNKIATFSIPTKSKSRTFKRKPRND</sequence>